<feature type="compositionally biased region" description="Basic and acidic residues" evidence="1">
    <location>
        <begin position="199"/>
        <end position="214"/>
    </location>
</feature>
<sequence>MKALRARYAGQADPLRSERRVELAAIGLALVLVLVVFYLAVRLAVAGTIRPIEPAPDSVRVASLAAGTVPSPEDRQGITARPLFWAQRQPVEAVEEPAVVVEKAEKVEKAAPRMKNVTVHGVYGSGDAGGVILSLKQRELRVAVGEEVDGWQLERVTGDSAVFLSGGVRDERELVPQVIELPEPQSPAGNADAASPAQDGDRSAAAGRDKDEPRLTLGGAR</sequence>
<evidence type="ECO:0000313" key="4">
    <source>
        <dbReference type="Proteomes" id="UP000029640"/>
    </source>
</evidence>
<feature type="region of interest" description="Disordered" evidence="1">
    <location>
        <begin position="178"/>
        <end position="221"/>
    </location>
</feature>
<keyword evidence="2" id="KW-0472">Membrane</keyword>
<dbReference type="HOGENOM" id="CLU_101351_0_0_6"/>
<reference evidence="3 4" key="1">
    <citation type="journal article" date="2014" name="Genome Announc.">
        <title>Genome Sequence of Gammaproteobacterial Pseudohaliea rubra Type Strain DSM 19751, Isolated from Coastal Seawater of the Mediterranean Sea.</title>
        <authorList>
            <person name="Spring S."/>
            <person name="Fiebig A."/>
            <person name="Riedel T."/>
            <person name="Goker M."/>
            <person name="Klenk H.P."/>
        </authorList>
    </citation>
    <scope>NUCLEOTIDE SEQUENCE [LARGE SCALE GENOMIC DNA]</scope>
    <source>
        <strain evidence="3 4">DSM 19751</strain>
    </source>
</reference>
<dbReference type="STRING" id="1265313.HRUBRA_00617"/>
<keyword evidence="2" id="KW-1133">Transmembrane helix</keyword>
<organism evidence="3 4">
    <name type="scientific">Pseudohaliea rubra DSM 19751</name>
    <dbReference type="NCBI Taxonomy" id="1265313"/>
    <lineage>
        <taxon>Bacteria</taxon>
        <taxon>Pseudomonadati</taxon>
        <taxon>Pseudomonadota</taxon>
        <taxon>Gammaproteobacteria</taxon>
        <taxon>Cellvibrionales</taxon>
        <taxon>Halieaceae</taxon>
        <taxon>Pseudohaliea</taxon>
    </lineage>
</organism>
<protein>
    <submittedName>
        <fullName evidence="3">General secretion pathway protein N</fullName>
    </submittedName>
</protein>
<dbReference type="EMBL" id="AUVB01000018">
    <property type="protein sequence ID" value="KGE04739.1"/>
    <property type="molecule type" value="Genomic_DNA"/>
</dbReference>
<evidence type="ECO:0000256" key="1">
    <source>
        <dbReference type="SAM" id="MobiDB-lite"/>
    </source>
</evidence>
<proteinExistence type="predicted"/>
<dbReference type="OrthoDB" id="5726584at2"/>
<keyword evidence="4" id="KW-1185">Reference proteome</keyword>
<keyword evidence="2" id="KW-0812">Transmembrane</keyword>
<dbReference type="AlphaFoldDB" id="A0A095X1J9"/>
<feature type="transmembrane region" description="Helical" evidence="2">
    <location>
        <begin position="21"/>
        <end position="41"/>
    </location>
</feature>
<comment type="caution">
    <text evidence="3">The sequence shown here is derived from an EMBL/GenBank/DDBJ whole genome shotgun (WGS) entry which is preliminary data.</text>
</comment>
<evidence type="ECO:0000313" key="3">
    <source>
        <dbReference type="EMBL" id="KGE04739.1"/>
    </source>
</evidence>
<gene>
    <name evidence="3" type="ORF">HRUBRA_00617</name>
</gene>
<accession>A0A095X1J9</accession>
<evidence type="ECO:0000256" key="2">
    <source>
        <dbReference type="SAM" id="Phobius"/>
    </source>
</evidence>
<dbReference type="RefSeq" id="WP_035515411.1">
    <property type="nucleotide sequence ID" value="NZ_KN234755.1"/>
</dbReference>
<name>A0A095X1J9_9GAMM</name>
<dbReference type="Proteomes" id="UP000029640">
    <property type="component" value="Unassembled WGS sequence"/>
</dbReference>